<dbReference type="GO" id="GO:0016887">
    <property type="term" value="F:ATP hydrolysis activity"/>
    <property type="evidence" value="ECO:0007669"/>
    <property type="project" value="TreeGrafter"/>
</dbReference>
<evidence type="ECO:0000256" key="2">
    <source>
        <dbReference type="ARBA" id="ARBA00011353"/>
    </source>
</evidence>
<dbReference type="SUPFAM" id="SSF57903">
    <property type="entry name" value="FYVE/PHD zinc finger"/>
    <property type="match status" value="1"/>
</dbReference>
<evidence type="ECO:0000256" key="3">
    <source>
        <dbReference type="ARBA" id="ARBA00022723"/>
    </source>
</evidence>
<dbReference type="InterPro" id="IPR049730">
    <property type="entry name" value="SNF2/RAD54-like_C"/>
</dbReference>
<name>A0A4V6DUU0_9PEZI</name>
<feature type="compositionally biased region" description="Acidic residues" evidence="10">
    <location>
        <begin position="67"/>
        <end position="97"/>
    </location>
</feature>
<feature type="region of interest" description="Disordered" evidence="10">
    <location>
        <begin position="1390"/>
        <end position="1438"/>
    </location>
</feature>
<comment type="subcellular location">
    <subcellularLocation>
        <location evidence="1">Nucleus</location>
    </subcellularLocation>
</comment>
<keyword evidence="6" id="KW-0378">Hydrolase</keyword>
<dbReference type="Pfam" id="PF15446">
    <property type="entry name" value="zf-PHD-like"/>
    <property type="match status" value="1"/>
</dbReference>
<evidence type="ECO:0000259" key="12">
    <source>
        <dbReference type="PROSITE" id="PS51194"/>
    </source>
</evidence>
<sequence>MADMFDSDDSIPAGPVRGGTTTIAQLGGDSSSDDEVTTNLSSWNTSTQRRTNANPPVPKATLQVVELSEDSESSQEIEEVEDEEEEEEEVQDVETEEEIRVSSFVPINDPDQEDDDVKIFIPPHDGDGLSDFKDYTYQATIVKELIGLRRAGSQQVCEVLFEDTHTEEIPLSRLFKLDGGKESYNAYKSSFKEIEMDDDFADASEFDLRRPSAKRRRQDGYADLDMLDAALESGGRGGVNKRPRLRLTARRYNSDDDSSRSMRRSTRGSRSIIEEGSRQTRRSLRQAASAQDEESEAEATESSADDIGFLTSDIKPKRPSRAMGTRKRSSYVADDGTVYDKAPKQSTRHSGRSTRHQGAMEEVGEDQIHRSDSDRPKAPPKAVGAKEKFQALPRTDPFRNRHMQQCDTCGQGSNFAPLIGCQGCTFAYHKSCIRDRATREHLVTKVGPEDFVLQCRRCVRFVLRKEATAPDQAKCSDCKIPGSACKPFRTRKTPAQEQKERELNSGEDPTYPVPTRLINNPANVMFRCIGCYRAFHFEHLPPRNSDLMETDEESVATQRFAEYSRDWKCQECETIPAKVRGLIAWKPVDEDNYDPTKSIEEISEDDKVYLVRWEGLSYFRATWMPGPWVWGATAGVMRKAFAKRDESRVPRMRTEDAIPEEFLRTDIVLDVEYTSIVDVNAEEIDKARIREVRKALIKFKGLTYEDAVWEVPPVPEDEDRWMDFVTAYNDYVMGQYVRLPKAQPLKSRLEKIRSKDFAKDLEKKKQPDIMVGGELMKYQLEGVNWLYYKWYSQKNAILADEMGLGKTIQIIGLMATLVSEHNTFPFLVVVPNSTCANWRREIKHWAPGLKVVAWFGSQAARDMAQRYELYPKGAKEIRAHIVVTSYDAAQDDSNKRFFRSVPWQALIVDEGQRLKSDKTLLYNSLLSLKVPFRILLTGTPLQNNARELFNLLQFLDEGYNAAEMETQYEELDNEKIAKLHDTIRPFFLRRTKAQVLTFLPPMAQIIVPVSMSLVQKKLYRSILAKNPDLLRALFKEKRDLKSTEKGSLNNILMQLRKCLCHPFVYNKGIEERNVSHSISHRNLVEASGKLQLLELLLPKLQERGHRVLIFSQFLDMLTMAEDFLDGLGMMYHRLDGSMSSLQKQRRIDDFNAPNSEYFAFLLSTRAGGVGINLATADTVIILDPDFNPHQDIQALSRAHRIGQKKKVLCFQLVTRASAEEKIIQIGRKKMALDHILIEQMDAEDASEQDLQSILQHGASEIFSDDGDKDIKYDAGEIDKLLDRSHIENTEAGEDKSAESQFSFARVWANDGLEDAMPLAEAEDTAPDPGIWDKILKERERAAADEAAAAEVAFGRGRRAKQMVDYRTTNQQDQHEQTDLALEIEEVKNLKKAKDDGSDTDFQADSDAGSAHDSDPDPDAVNANELDIPNKKKTTPKIGSGKKKLLFKTMFKTKKEAYTALVAKNPPKAAKKRGGAPRKKATLKSTPKTAKVKAPSTPVKAARRGKPSTPLAAVVQRVNPFPTPAATPPGVRKSSQCGTEPAPASKMKESGSDKPGAANSMIRITIVRVLPRLQARLFPLLFFPSSRTSLPNPKRQTETETETKLNSRVTGVFHRVNITQPLRAYNVGLPTPPSNDATAPYTTSPHHISLQPYPDTGPQITQCLACHQVHAQGSCPLKKAGLEKCNLCGLAHFGHARICPHINSETQVRAMLDVLKQSPEAGHLVKEARKYLRGVKGTLVQKKKLEEERRRGRVEGVAGGRGLGGGISGGGIEGGGQGNGEDEDAPLPEPRGYVDGRYVGFVQGGQQAMGQTDTTMAGSARLAGNAGQPQLRPGLILDKFGAATTMLNPEPS</sequence>
<feature type="region of interest" description="Disordered" evidence="10">
    <location>
        <begin position="489"/>
        <end position="513"/>
    </location>
</feature>
<dbReference type="SMART" id="SM00249">
    <property type="entry name" value="PHD"/>
    <property type="match status" value="2"/>
</dbReference>
<dbReference type="Pfam" id="PF23615">
    <property type="entry name" value="Chromo_MIT1"/>
    <property type="match status" value="1"/>
</dbReference>
<dbReference type="EMBL" id="PTQR01000084">
    <property type="protein sequence ID" value="TKX20892.1"/>
    <property type="molecule type" value="Genomic_DNA"/>
</dbReference>
<feature type="compositionally biased region" description="Polar residues" evidence="10">
    <location>
        <begin position="19"/>
        <end position="30"/>
    </location>
</feature>
<feature type="region of interest" description="Disordered" evidence="10">
    <location>
        <begin position="1464"/>
        <end position="1508"/>
    </location>
</feature>
<dbReference type="Gene3D" id="3.40.50.300">
    <property type="entry name" value="P-loop containing nucleotide triphosphate hydrolases"/>
    <property type="match status" value="1"/>
</dbReference>
<dbReference type="InterPro" id="IPR001965">
    <property type="entry name" value="Znf_PHD"/>
</dbReference>
<dbReference type="InterPro" id="IPR041684">
    <property type="entry name" value="Znf-PHD-like"/>
</dbReference>
<dbReference type="InterPro" id="IPR011011">
    <property type="entry name" value="Znf_FYVE_PHD"/>
</dbReference>
<gene>
    <name evidence="13" type="ORF">C1H76_6929</name>
</gene>
<dbReference type="Pfam" id="PF00271">
    <property type="entry name" value="Helicase_C"/>
    <property type="match status" value="1"/>
</dbReference>
<dbReference type="InterPro" id="IPR001650">
    <property type="entry name" value="Helicase_C-like"/>
</dbReference>
<feature type="compositionally biased region" description="Basic residues" evidence="10">
    <location>
        <begin position="1468"/>
        <end position="1481"/>
    </location>
</feature>
<dbReference type="GO" id="GO:0003677">
    <property type="term" value="F:DNA binding"/>
    <property type="evidence" value="ECO:0007669"/>
    <property type="project" value="TreeGrafter"/>
</dbReference>
<dbReference type="CDD" id="cd15489">
    <property type="entry name" value="PHD_SF"/>
    <property type="match status" value="1"/>
</dbReference>
<keyword evidence="3" id="KW-0479">Metal-binding</keyword>
<dbReference type="Proteomes" id="UP000308133">
    <property type="component" value="Unassembled WGS sequence"/>
</dbReference>
<feature type="compositionally biased region" description="Gly residues" evidence="10">
    <location>
        <begin position="1764"/>
        <end position="1778"/>
    </location>
</feature>
<dbReference type="GO" id="GO:0140658">
    <property type="term" value="F:ATP-dependent chromatin remodeler activity"/>
    <property type="evidence" value="ECO:0007669"/>
    <property type="project" value="TreeGrafter"/>
</dbReference>
<evidence type="ECO:0000256" key="5">
    <source>
        <dbReference type="ARBA" id="ARBA00022771"/>
    </source>
</evidence>
<evidence type="ECO:0000256" key="1">
    <source>
        <dbReference type="ARBA" id="ARBA00004123"/>
    </source>
</evidence>
<dbReference type="GO" id="GO:0000785">
    <property type="term" value="C:chromatin"/>
    <property type="evidence" value="ECO:0007669"/>
    <property type="project" value="TreeGrafter"/>
</dbReference>
<evidence type="ECO:0000256" key="6">
    <source>
        <dbReference type="ARBA" id="ARBA00022801"/>
    </source>
</evidence>
<reference evidence="13 14" key="1">
    <citation type="submission" date="2018-02" db="EMBL/GenBank/DDBJ databases">
        <title>Draft genome sequences of Elsinoe sp., causing black scab on jojoba.</title>
        <authorList>
            <person name="Stodart B."/>
            <person name="Jeffress S."/>
            <person name="Ash G."/>
            <person name="Arun Chinnappa K."/>
        </authorList>
    </citation>
    <scope>NUCLEOTIDE SEQUENCE [LARGE SCALE GENOMIC DNA]</scope>
    <source>
        <strain evidence="13 14">Hillstone_2</strain>
    </source>
</reference>
<feature type="region of interest" description="Disordered" evidence="10">
    <location>
        <begin position="232"/>
        <end position="386"/>
    </location>
</feature>
<feature type="region of interest" description="Disordered" evidence="10">
    <location>
        <begin position="1"/>
        <end position="99"/>
    </location>
</feature>
<evidence type="ECO:0000256" key="9">
    <source>
        <dbReference type="ARBA" id="ARBA00023242"/>
    </source>
</evidence>
<dbReference type="Pfam" id="PF18585">
    <property type="entry name" value="zf-CCCH_6"/>
    <property type="match status" value="1"/>
</dbReference>
<keyword evidence="4" id="KW-0547">Nucleotide-binding</keyword>
<dbReference type="SUPFAM" id="SSF52540">
    <property type="entry name" value="P-loop containing nucleoside triphosphate hydrolases"/>
    <property type="match status" value="2"/>
</dbReference>
<evidence type="ECO:0000256" key="4">
    <source>
        <dbReference type="ARBA" id="ARBA00022741"/>
    </source>
</evidence>
<protein>
    <submittedName>
        <fullName evidence="13">PHD/FYVE-zinc-finger like domain-containing protein</fullName>
    </submittedName>
</protein>
<dbReference type="PROSITE" id="PS51194">
    <property type="entry name" value="HELICASE_CTER"/>
    <property type="match status" value="1"/>
</dbReference>
<organism evidence="13 14">
    <name type="scientific">Elsinoe australis</name>
    <dbReference type="NCBI Taxonomy" id="40998"/>
    <lineage>
        <taxon>Eukaryota</taxon>
        <taxon>Fungi</taxon>
        <taxon>Dikarya</taxon>
        <taxon>Ascomycota</taxon>
        <taxon>Pezizomycotina</taxon>
        <taxon>Dothideomycetes</taxon>
        <taxon>Dothideomycetidae</taxon>
        <taxon>Myriangiales</taxon>
        <taxon>Elsinoaceae</taxon>
        <taxon>Elsinoe</taxon>
    </lineage>
</organism>
<dbReference type="Gene3D" id="3.40.50.10810">
    <property type="entry name" value="Tandem AAA-ATPase domain"/>
    <property type="match status" value="1"/>
</dbReference>
<dbReference type="InterPro" id="IPR056616">
    <property type="entry name" value="Chromo_MIT1"/>
</dbReference>
<dbReference type="GO" id="GO:0042393">
    <property type="term" value="F:histone binding"/>
    <property type="evidence" value="ECO:0007669"/>
    <property type="project" value="TreeGrafter"/>
</dbReference>
<proteinExistence type="predicted"/>
<dbReference type="GO" id="GO:0005634">
    <property type="term" value="C:nucleus"/>
    <property type="evidence" value="ECO:0007669"/>
    <property type="project" value="UniProtKB-SubCell"/>
</dbReference>
<dbReference type="PANTHER" id="PTHR45623:SF17">
    <property type="entry name" value="CHROMODOMAIN-HELICASE-DNA-BINDING PROTEIN 3-RELATED"/>
    <property type="match status" value="1"/>
</dbReference>
<keyword evidence="9" id="KW-0539">Nucleus</keyword>
<dbReference type="InterPro" id="IPR038718">
    <property type="entry name" value="SNF2-like_sf"/>
</dbReference>
<keyword evidence="8" id="KW-0067">ATP-binding</keyword>
<dbReference type="InterPro" id="IPR013083">
    <property type="entry name" value="Znf_RING/FYVE/PHD"/>
</dbReference>
<dbReference type="Pfam" id="PF00176">
    <property type="entry name" value="SNF2-rel_dom"/>
    <property type="match status" value="1"/>
</dbReference>
<feature type="domain" description="Helicase ATP-binding" evidence="11">
    <location>
        <begin position="787"/>
        <end position="958"/>
    </location>
</feature>
<dbReference type="PANTHER" id="PTHR45623">
    <property type="entry name" value="CHROMODOMAIN-HELICASE-DNA-BINDING PROTEIN 3-RELATED-RELATED"/>
    <property type="match status" value="1"/>
</dbReference>
<dbReference type="PROSITE" id="PS51192">
    <property type="entry name" value="HELICASE_ATP_BIND_1"/>
    <property type="match status" value="1"/>
</dbReference>
<feature type="compositionally biased region" description="Basic residues" evidence="10">
    <location>
        <begin position="239"/>
        <end position="249"/>
    </location>
</feature>
<evidence type="ECO:0000256" key="8">
    <source>
        <dbReference type="ARBA" id="ARBA00022840"/>
    </source>
</evidence>
<evidence type="ECO:0000313" key="14">
    <source>
        <dbReference type="Proteomes" id="UP000308133"/>
    </source>
</evidence>
<evidence type="ECO:0000256" key="10">
    <source>
        <dbReference type="SAM" id="MobiDB-lite"/>
    </source>
</evidence>
<dbReference type="Gene3D" id="3.30.40.10">
    <property type="entry name" value="Zinc/RING finger domain, C3HC4 (zinc finger)"/>
    <property type="match status" value="1"/>
</dbReference>
<dbReference type="InterPro" id="IPR016197">
    <property type="entry name" value="Chromo-like_dom_sf"/>
</dbReference>
<evidence type="ECO:0000259" key="11">
    <source>
        <dbReference type="PROSITE" id="PS51192"/>
    </source>
</evidence>
<evidence type="ECO:0000313" key="13">
    <source>
        <dbReference type="EMBL" id="TKX20892.1"/>
    </source>
</evidence>
<dbReference type="InterPro" id="IPR000330">
    <property type="entry name" value="SNF2_N"/>
</dbReference>
<dbReference type="GO" id="GO:0003682">
    <property type="term" value="F:chromatin binding"/>
    <property type="evidence" value="ECO:0007669"/>
    <property type="project" value="TreeGrafter"/>
</dbReference>
<feature type="compositionally biased region" description="Polar residues" evidence="10">
    <location>
        <begin position="37"/>
        <end position="54"/>
    </location>
</feature>
<dbReference type="InterPro" id="IPR040934">
    <property type="entry name" value="Znf-CCCH_6"/>
</dbReference>
<keyword evidence="7" id="KW-0862">Zinc</keyword>
<dbReference type="SUPFAM" id="SSF54160">
    <property type="entry name" value="Chromo domain-like"/>
    <property type="match status" value="1"/>
</dbReference>
<feature type="region of interest" description="Disordered" evidence="10">
    <location>
        <begin position="1520"/>
        <end position="1555"/>
    </location>
</feature>
<feature type="compositionally biased region" description="Basic and acidic residues" evidence="10">
    <location>
        <begin position="366"/>
        <end position="377"/>
    </location>
</feature>
<comment type="subunit">
    <text evidence="2">Component of the NuA4 histone acetyltransferase complex.</text>
</comment>
<dbReference type="InterPro" id="IPR014001">
    <property type="entry name" value="Helicase_ATP-bd"/>
</dbReference>
<dbReference type="GO" id="GO:0008270">
    <property type="term" value="F:zinc ion binding"/>
    <property type="evidence" value="ECO:0007669"/>
    <property type="project" value="UniProtKB-KW"/>
</dbReference>
<accession>A0A4V6DUU0</accession>
<feature type="domain" description="Helicase C-terminal" evidence="12">
    <location>
        <begin position="1092"/>
        <end position="1243"/>
    </location>
</feature>
<keyword evidence="5 13" id="KW-0863">Zinc-finger</keyword>
<evidence type="ECO:0000256" key="7">
    <source>
        <dbReference type="ARBA" id="ARBA00022833"/>
    </source>
</evidence>
<feature type="compositionally biased region" description="Basic residues" evidence="10">
    <location>
        <begin position="346"/>
        <end position="355"/>
    </location>
</feature>
<dbReference type="SMART" id="SM00487">
    <property type="entry name" value="DEXDc"/>
    <property type="match status" value="1"/>
</dbReference>
<feature type="region of interest" description="Disordered" evidence="10">
    <location>
        <begin position="1764"/>
        <end position="1785"/>
    </location>
</feature>
<comment type="caution">
    <text evidence="13">The sequence shown here is derived from an EMBL/GenBank/DDBJ whole genome shotgun (WGS) entry which is preliminary data.</text>
</comment>
<dbReference type="GO" id="GO:0005524">
    <property type="term" value="F:ATP binding"/>
    <property type="evidence" value="ECO:0007669"/>
    <property type="project" value="UniProtKB-KW"/>
</dbReference>
<dbReference type="InterPro" id="IPR027417">
    <property type="entry name" value="P-loop_NTPase"/>
</dbReference>
<dbReference type="CDD" id="cd18793">
    <property type="entry name" value="SF2_C_SNF"/>
    <property type="match status" value="1"/>
</dbReference>
<dbReference type="SMART" id="SM00490">
    <property type="entry name" value="HELICc"/>
    <property type="match status" value="1"/>
</dbReference>
<dbReference type="CDD" id="cd17919">
    <property type="entry name" value="DEXHc_Snf"/>
    <property type="match status" value="1"/>
</dbReference>
<feature type="compositionally biased region" description="Basic residues" evidence="10">
    <location>
        <begin position="317"/>
        <end position="329"/>
    </location>
</feature>